<reference evidence="2 3" key="1">
    <citation type="journal article" date="2015" name="Int. J. Syst. Evol. Microbiol.">
        <title>Mariniphaga sediminis sp. nov., isolated from coastal sediment.</title>
        <authorList>
            <person name="Wang F.Q."/>
            <person name="Shen Q.Y."/>
            <person name="Chen G.J."/>
            <person name="Du Z.J."/>
        </authorList>
    </citation>
    <scope>NUCLEOTIDE SEQUENCE [LARGE SCALE GENOMIC DNA]</scope>
    <source>
        <strain evidence="2 3">SY21</strain>
    </source>
</reference>
<gene>
    <name evidence="2" type="ORF">D1164_06135</name>
</gene>
<dbReference type="EMBL" id="QWET01000004">
    <property type="protein sequence ID" value="RIH65846.1"/>
    <property type="molecule type" value="Genomic_DNA"/>
</dbReference>
<dbReference type="OrthoDB" id="1121776at2"/>
<keyword evidence="1" id="KW-1133">Transmembrane helix</keyword>
<dbReference type="AlphaFoldDB" id="A0A399D2Z7"/>
<proteinExistence type="predicted"/>
<name>A0A399D2Z7_9BACT</name>
<keyword evidence="3" id="KW-1185">Reference proteome</keyword>
<evidence type="ECO:0000256" key="1">
    <source>
        <dbReference type="SAM" id="Phobius"/>
    </source>
</evidence>
<comment type="caution">
    <text evidence="2">The sequence shown here is derived from an EMBL/GenBank/DDBJ whole genome shotgun (WGS) entry which is preliminary data.</text>
</comment>
<dbReference type="Proteomes" id="UP000266441">
    <property type="component" value="Unassembled WGS sequence"/>
</dbReference>
<feature type="transmembrane region" description="Helical" evidence="1">
    <location>
        <begin position="83"/>
        <end position="108"/>
    </location>
</feature>
<feature type="transmembrane region" description="Helical" evidence="1">
    <location>
        <begin position="44"/>
        <end position="71"/>
    </location>
</feature>
<keyword evidence="1" id="KW-0472">Membrane</keyword>
<protein>
    <submittedName>
        <fullName evidence="2">Uncharacterized protein</fullName>
    </submittedName>
</protein>
<sequence length="120" mass="13384">MEKHINVVAALQIGLSILCILIGIFLFIVLYFVGDLVEDQQAQFILSIIAKIMTGFIIFLSLPGIIAGIGLFRRKEWARILTLILSVIHLLNFPLGTAVGVYSLWALVQPEVMEQFKKGE</sequence>
<organism evidence="2 3">
    <name type="scientific">Mariniphaga sediminis</name>
    <dbReference type="NCBI Taxonomy" id="1628158"/>
    <lineage>
        <taxon>Bacteria</taxon>
        <taxon>Pseudomonadati</taxon>
        <taxon>Bacteroidota</taxon>
        <taxon>Bacteroidia</taxon>
        <taxon>Marinilabiliales</taxon>
        <taxon>Prolixibacteraceae</taxon>
        <taxon>Mariniphaga</taxon>
    </lineage>
</organism>
<evidence type="ECO:0000313" key="2">
    <source>
        <dbReference type="EMBL" id="RIH65846.1"/>
    </source>
</evidence>
<keyword evidence="1" id="KW-0812">Transmembrane</keyword>
<evidence type="ECO:0000313" key="3">
    <source>
        <dbReference type="Proteomes" id="UP000266441"/>
    </source>
</evidence>
<dbReference type="RefSeq" id="WP_119349082.1">
    <property type="nucleotide sequence ID" value="NZ_QWET01000004.1"/>
</dbReference>
<accession>A0A399D2Z7</accession>
<feature type="transmembrane region" description="Helical" evidence="1">
    <location>
        <begin position="7"/>
        <end position="32"/>
    </location>
</feature>